<dbReference type="Proteomes" id="UP000887566">
    <property type="component" value="Unplaced"/>
</dbReference>
<keyword evidence="1" id="KW-0812">Transmembrane</keyword>
<evidence type="ECO:0000256" key="1">
    <source>
        <dbReference type="SAM" id="Phobius"/>
    </source>
</evidence>
<name>A0A914VUM8_9BILA</name>
<reference evidence="3" key="1">
    <citation type="submission" date="2022-11" db="UniProtKB">
        <authorList>
            <consortium name="WormBaseParasite"/>
        </authorList>
    </citation>
    <scope>IDENTIFICATION</scope>
</reference>
<evidence type="ECO:0000313" key="3">
    <source>
        <dbReference type="WBParaSite" id="PSAMB.scaffold2503size22867.g18019.t1"/>
    </source>
</evidence>
<feature type="transmembrane region" description="Helical" evidence="1">
    <location>
        <begin position="26"/>
        <end position="49"/>
    </location>
</feature>
<keyword evidence="2" id="KW-1185">Reference proteome</keyword>
<organism evidence="2 3">
    <name type="scientific">Plectus sambesii</name>
    <dbReference type="NCBI Taxonomy" id="2011161"/>
    <lineage>
        <taxon>Eukaryota</taxon>
        <taxon>Metazoa</taxon>
        <taxon>Ecdysozoa</taxon>
        <taxon>Nematoda</taxon>
        <taxon>Chromadorea</taxon>
        <taxon>Plectida</taxon>
        <taxon>Plectina</taxon>
        <taxon>Plectoidea</taxon>
        <taxon>Plectidae</taxon>
        <taxon>Plectus</taxon>
    </lineage>
</organism>
<dbReference type="Gene3D" id="1.20.1070.10">
    <property type="entry name" value="Rhodopsin 7-helix transmembrane proteins"/>
    <property type="match status" value="1"/>
</dbReference>
<evidence type="ECO:0000313" key="2">
    <source>
        <dbReference type="Proteomes" id="UP000887566"/>
    </source>
</evidence>
<sequence length="137" mass="15053">MRNIEDLASNYANKTWPANPNATLGFTLFSVVSGAFGIPTNLMVLLLSIFSSKINGNYKYFVANLALLDLIFCFSEVGVMAFHVYHRFADVPFTATKCSMITAIPYGIGMSMSKSFVFLASVRCDSERARTPATVIL</sequence>
<keyword evidence="1" id="KW-1133">Transmembrane helix</keyword>
<protein>
    <submittedName>
        <fullName evidence="3">G-protein coupled receptors family 1 profile domain-containing protein</fullName>
    </submittedName>
</protein>
<proteinExistence type="predicted"/>
<dbReference type="AlphaFoldDB" id="A0A914VUM8"/>
<keyword evidence="1" id="KW-0472">Membrane</keyword>
<feature type="transmembrane region" description="Helical" evidence="1">
    <location>
        <begin position="61"/>
        <end position="83"/>
    </location>
</feature>
<feature type="transmembrane region" description="Helical" evidence="1">
    <location>
        <begin position="103"/>
        <end position="122"/>
    </location>
</feature>
<dbReference type="WBParaSite" id="PSAMB.scaffold2503size22867.g18019.t1">
    <property type="protein sequence ID" value="PSAMB.scaffold2503size22867.g18019.t1"/>
    <property type="gene ID" value="PSAMB.scaffold2503size22867.g18019"/>
</dbReference>
<dbReference type="SUPFAM" id="SSF81321">
    <property type="entry name" value="Family A G protein-coupled receptor-like"/>
    <property type="match status" value="1"/>
</dbReference>
<accession>A0A914VUM8</accession>